<comment type="similarity">
    <text evidence="2">Belongs to the ATPase A chain family.</text>
</comment>
<dbReference type="PANTHER" id="PTHR42823">
    <property type="entry name" value="ATP SYNTHASE SUBUNIT A, CHLOROPLASTIC"/>
    <property type="match status" value="1"/>
</dbReference>
<comment type="subcellular location">
    <subcellularLocation>
        <location evidence="1">Membrane</location>
        <topology evidence="1">Multi-pass membrane protein</topology>
    </subcellularLocation>
</comment>
<dbReference type="STRING" id="347257.MAG3500"/>
<feature type="transmembrane region" description="Helical" evidence="11">
    <location>
        <begin position="29"/>
        <end position="48"/>
    </location>
</feature>
<dbReference type="InterPro" id="IPR045082">
    <property type="entry name" value="ATP_syn_F0_a_bact/chloroplast"/>
</dbReference>
<keyword evidence="4" id="KW-0138">CF(0)</keyword>
<dbReference type="GO" id="GO:0042777">
    <property type="term" value="P:proton motive force-driven plasma membrane ATP synthesis"/>
    <property type="evidence" value="ECO:0007669"/>
    <property type="project" value="TreeGrafter"/>
</dbReference>
<dbReference type="KEGG" id="maa:MAG3500"/>
<reference evidence="13" key="1">
    <citation type="journal article" date="2007" name="PLoS Genet.">
        <title>Being pathogenic, plastic, and sexual while living with a nearly minimal bacterial genome.</title>
        <authorList>
            <person name="Sirand-Pugnet P."/>
            <person name="Lartigue C."/>
            <person name="Marenda M."/>
            <person name="Jacob D."/>
            <person name="Barre A."/>
            <person name="Barbe V."/>
            <person name="Schenowitz C."/>
            <person name="Mangenot S."/>
            <person name="Couloux A."/>
            <person name="Segurens B."/>
            <person name="de Daruvar A."/>
            <person name="Blanchard A."/>
            <person name="Citti C."/>
        </authorList>
    </citation>
    <scope>NUCLEOTIDE SEQUENCE [LARGE SCALE GENOMIC DNA]</scope>
    <source>
        <strain evidence="13">PG2</strain>
    </source>
</reference>
<keyword evidence="8" id="KW-0406">Ion transport</keyword>
<evidence type="ECO:0000256" key="2">
    <source>
        <dbReference type="ARBA" id="ARBA00006810"/>
    </source>
</evidence>
<evidence type="ECO:0000256" key="9">
    <source>
        <dbReference type="ARBA" id="ARBA00023136"/>
    </source>
</evidence>
<sequence>MTTVKNEAESNIFQNWINGGYADWNQKQLLSLITVVLICLVFSLYVFIKIKKYAKEDKAPSGIILVMEGYVNYIDNAFDDNTDKRIPKARFYVFGLATFLIIGNLLGLIGLEPVTTSYSIALTFGLMSWLGIYVTGLIYQKWRFFAKYKNPIEVIGQFSPLISISFRIFGNIIGGSIIMVMIYSLFGYIWTKMIPSSPPLPLLAVIFTPVLHLYFDVFSAFIQALVFCSLTTIWWAQEAEVEEKSVKIDEKSNVSSNQIKVKQLKVAQNIY</sequence>
<dbReference type="Proteomes" id="UP000007065">
    <property type="component" value="Chromosome"/>
</dbReference>
<accession>A5IYD9</accession>
<dbReference type="PANTHER" id="PTHR42823:SF3">
    <property type="entry name" value="ATP SYNTHASE SUBUNIT A, CHLOROPLASTIC"/>
    <property type="match status" value="1"/>
</dbReference>
<keyword evidence="10" id="KW-0066">ATP synthesis</keyword>
<evidence type="ECO:0000256" key="7">
    <source>
        <dbReference type="ARBA" id="ARBA00022989"/>
    </source>
</evidence>
<gene>
    <name evidence="12" type="primary">atpB</name>
    <name evidence="12" type="ordered locus">MAG3500</name>
</gene>
<evidence type="ECO:0000256" key="5">
    <source>
        <dbReference type="ARBA" id="ARBA00022692"/>
    </source>
</evidence>
<evidence type="ECO:0000313" key="13">
    <source>
        <dbReference type="Proteomes" id="UP000007065"/>
    </source>
</evidence>
<organism evidence="12 13">
    <name type="scientific">Mycoplasmopsis agalactiae (strain NCTC 10123 / CIP 59.7 / PG2)</name>
    <name type="common">Mycoplasma agalactiae</name>
    <dbReference type="NCBI Taxonomy" id="347257"/>
    <lineage>
        <taxon>Bacteria</taxon>
        <taxon>Bacillati</taxon>
        <taxon>Mycoplasmatota</taxon>
        <taxon>Mycoplasmoidales</taxon>
        <taxon>Metamycoplasmataceae</taxon>
        <taxon>Mycoplasmopsis</taxon>
    </lineage>
</organism>
<feature type="transmembrane region" description="Helical" evidence="11">
    <location>
        <begin position="211"/>
        <end position="236"/>
    </location>
</feature>
<protein>
    <submittedName>
        <fullName evidence="12">ATP synthase A chain</fullName>
    </submittedName>
</protein>
<dbReference type="SUPFAM" id="SSF81336">
    <property type="entry name" value="F1F0 ATP synthase subunit A"/>
    <property type="match status" value="1"/>
</dbReference>
<dbReference type="InterPro" id="IPR000568">
    <property type="entry name" value="ATP_synth_F0_asu"/>
</dbReference>
<keyword evidence="13" id="KW-1185">Reference proteome</keyword>
<evidence type="ECO:0000256" key="10">
    <source>
        <dbReference type="ARBA" id="ARBA00023310"/>
    </source>
</evidence>
<dbReference type="GO" id="GO:0045259">
    <property type="term" value="C:proton-transporting ATP synthase complex"/>
    <property type="evidence" value="ECO:0007669"/>
    <property type="project" value="UniProtKB-KW"/>
</dbReference>
<dbReference type="GeneID" id="93358108"/>
<keyword evidence="3" id="KW-0813">Transport</keyword>
<dbReference type="Gene3D" id="1.20.120.220">
    <property type="entry name" value="ATP synthase, F0 complex, subunit A"/>
    <property type="match status" value="1"/>
</dbReference>
<evidence type="ECO:0000313" key="12">
    <source>
        <dbReference type="EMBL" id="CAL59048.1"/>
    </source>
</evidence>
<keyword evidence="5 11" id="KW-0812">Transmembrane</keyword>
<dbReference type="CDD" id="cd00310">
    <property type="entry name" value="ATP-synt_Fo_a_6"/>
    <property type="match status" value="1"/>
</dbReference>
<dbReference type="GO" id="GO:0005886">
    <property type="term" value="C:plasma membrane"/>
    <property type="evidence" value="ECO:0007669"/>
    <property type="project" value="TreeGrafter"/>
</dbReference>
<feature type="transmembrane region" description="Helical" evidence="11">
    <location>
        <begin position="168"/>
        <end position="191"/>
    </location>
</feature>
<keyword evidence="9 11" id="KW-0472">Membrane</keyword>
<dbReference type="GO" id="GO:0046933">
    <property type="term" value="F:proton-transporting ATP synthase activity, rotational mechanism"/>
    <property type="evidence" value="ECO:0007669"/>
    <property type="project" value="TreeGrafter"/>
</dbReference>
<evidence type="ECO:0000256" key="6">
    <source>
        <dbReference type="ARBA" id="ARBA00022781"/>
    </source>
</evidence>
<keyword evidence="6" id="KW-0375">Hydrogen ion transport</keyword>
<evidence type="ECO:0000256" key="3">
    <source>
        <dbReference type="ARBA" id="ARBA00022448"/>
    </source>
</evidence>
<dbReference type="RefSeq" id="WP_011949524.1">
    <property type="nucleotide sequence ID" value="NC_009497.1"/>
</dbReference>
<dbReference type="Pfam" id="PF00119">
    <property type="entry name" value="ATP-synt_A"/>
    <property type="match status" value="1"/>
</dbReference>
<keyword evidence="7 11" id="KW-1133">Transmembrane helix</keyword>
<feature type="transmembrane region" description="Helical" evidence="11">
    <location>
        <begin position="91"/>
        <end position="111"/>
    </location>
</feature>
<evidence type="ECO:0000256" key="8">
    <source>
        <dbReference type="ARBA" id="ARBA00023065"/>
    </source>
</evidence>
<dbReference type="AlphaFoldDB" id="A5IYD9"/>
<dbReference type="InterPro" id="IPR035908">
    <property type="entry name" value="F0_ATP_A_sf"/>
</dbReference>
<evidence type="ECO:0000256" key="4">
    <source>
        <dbReference type="ARBA" id="ARBA00022547"/>
    </source>
</evidence>
<dbReference type="HOGENOM" id="CLU_041018_3_0_14"/>
<dbReference type="NCBIfam" id="NF004487">
    <property type="entry name" value="PRK05815.3-5"/>
    <property type="match status" value="1"/>
</dbReference>
<proteinExistence type="inferred from homology"/>
<evidence type="ECO:0000256" key="11">
    <source>
        <dbReference type="SAM" id="Phobius"/>
    </source>
</evidence>
<dbReference type="EMBL" id="CU179680">
    <property type="protein sequence ID" value="CAL59048.1"/>
    <property type="molecule type" value="Genomic_DNA"/>
</dbReference>
<name>A5IYD9_MYCAP</name>
<evidence type="ECO:0000256" key="1">
    <source>
        <dbReference type="ARBA" id="ARBA00004141"/>
    </source>
</evidence>
<feature type="transmembrane region" description="Helical" evidence="11">
    <location>
        <begin position="117"/>
        <end position="139"/>
    </location>
</feature>